<dbReference type="InterPro" id="IPR008042">
    <property type="entry name" value="Retrotrans_Pao"/>
</dbReference>
<gene>
    <name evidence="1" type="ORF">AVEN_28463_1</name>
</gene>
<dbReference type="PANTHER" id="PTHR47331">
    <property type="entry name" value="PHD-TYPE DOMAIN-CONTAINING PROTEIN"/>
    <property type="match status" value="1"/>
</dbReference>
<dbReference type="OrthoDB" id="5983986at2759"/>
<sequence length="186" mass="21531">MKIPRWLNCDLESENVSLHFFCDASKLEYSAADFIRVQTRDSVQVHLFQAQARVAPSGRNETNISRLELLGATICACLASSIIKEFEADNISFWADSSTILAWIQRNVVWDEFVQNRIKEIKQLTSIEAWRHEPGVMNPSDFPSRGCSTSYLIASRWWEGIGVSYMFDMFIMMRRFREISILFTTQ</sequence>
<comment type="caution">
    <text evidence="1">The sequence shown here is derived from an EMBL/GenBank/DDBJ whole genome shotgun (WGS) entry which is preliminary data.</text>
</comment>
<dbReference type="Proteomes" id="UP000499080">
    <property type="component" value="Unassembled WGS sequence"/>
</dbReference>
<evidence type="ECO:0008006" key="3">
    <source>
        <dbReference type="Google" id="ProtNLM"/>
    </source>
</evidence>
<reference evidence="1 2" key="1">
    <citation type="journal article" date="2019" name="Sci. Rep.">
        <title>Orb-weaving spider Araneus ventricosus genome elucidates the spidroin gene catalogue.</title>
        <authorList>
            <person name="Kono N."/>
            <person name="Nakamura H."/>
            <person name="Ohtoshi R."/>
            <person name="Moran D.A.P."/>
            <person name="Shinohara A."/>
            <person name="Yoshida Y."/>
            <person name="Fujiwara M."/>
            <person name="Mori M."/>
            <person name="Tomita M."/>
            <person name="Arakawa K."/>
        </authorList>
    </citation>
    <scope>NUCLEOTIDE SEQUENCE [LARGE SCALE GENOMIC DNA]</scope>
</reference>
<protein>
    <recommendedName>
        <fullName evidence="3">RNase H type-1 domain-containing protein</fullName>
    </recommendedName>
</protein>
<proteinExistence type="predicted"/>
<dbReference type="EMBL" id="BGPR01002281">
    <property type="protein sequence ID" value="GBM70895.1"/>
    <property type="molecule type" value="Genomic_DNA"/>
</dbReference>
<dbReference type="Pfam" id="PF05380">
    <property type="entry name" value="Peptidase_A17"/>
    <property type="match status" value="1"/>
</dbReference>
<name>A0A4Y2I073_ARAVE</name>
<dbReference type="AlphaFoldDB" id="A0A4Y2I073"/>
<evidence type="ECO:0000313" key="2">
    <source>
        <dbReference type="Proteomes" id="UP000499080"/>
    </source>
</evidence>
<evidence type="ECO:0000313" key="1">
    <source>
        <dbReference type="EMBL" id="GBM70895.1"/>
    </source>
</evidence>
<accession>A0A4Y2I073</accession>
<keyword evidence="2" id="KW-1185">Reference proteome</keyword>
<organism evidence="1 2">
    <name type="scientific">Araneus ventricosus</name>
    <name type="common">Orbweaver spider</name>
    <name type="synonym">Epeira ventricosa</name>
    <dbReference type="NCBI Taxonomy" id="182803"/>
    <lineage>
        <taxon>Eukaryota</taxon>
        <taxon>Metazoa</taxon>
        <taxon>Ecdysozoa</taxon>
        <taxon>Arthropoda</taxon>
        <taxon>Chelicerata</taxon>
        <taxon>Arachnida</taxon>
        <taxon>Araneae</taxon>
        <taxon>Araneomorphae</taxon>
        <taxon>Entelegynae</taxon>
        <taxon>Araneoidea</taxon>
        <taxon>Araneidae</taxon>
        <taxon>Araneus</taxon>
    </lineage>
</organism>